<comment type="catalytic activity">
    <reaction evidence="7 8">
        <text>UDP-N-acetyl-alpha-D-muramoyl-L-alanine + D-glutamate + ATP = UDP-N-acetyl-alpha-D-muramoyl-L-alanyl-D-glutamate + ADP + phosphate + H(+)</text>
        <dbReference type="Rhea" id="RHEA:16429"/>
        <dbReference type="ChEBI" id="CHEBI:15378"/>
        <dbReference type="ChEBI" id="CHEBI:29986"/>
        <dbReference type="ChEBI" id="CHEBI:30616"/>
        <dbReference type="ChEBI" id="CHEBI:43474"/>
        <dbReference type="ChEBI" id="CHEBI:83898"/>
        <dbReference type="ChEBI" id="CHEBI:83900"/>
        <dbReference type="ChEBI" id="CHEBI:456216"/>
        <dbReference type="EC" id="6.3.2.9"/>
    </reaction>
</comment>
<dbReference type="AlphaFoldDB" id="F6AE17"/>
<evidence type="ECO:0000256" key="6">
    <source>
        <dbReference type="ARBA" id="ARBA00022840"/>
    </source>
</evidence>
<keyword evidence="3 7" id="KW-0963">Cytoplasm</keyword>
<keyword evidence="7 8" id="KW-0131">Cell cycle</keyword>
<evidence type="ECO:0000313" key="11">
    <source>
        <dbReference type="EMBL" id="AEF23529.1"/>
    </source>
</evidence>
<dbReference type="HOGENOM" id="CLU_032540_1_0_6"/>
<dbReference type="SUPFAM" id="SSF53244">
    <property type="entry name" value="MurD-like peptide ligases, peptide-binding domain"/>
    <property type="match status" value="1"/>
</dbReference>
<keyword evidence="5 7" id="KW-0547">Nucleotide-binding</keyword>
<dbReference type="UniPathway" id="UPA00219"/>
<proteinExistence type="inferred from homology"/>
<comment type="function">
    <text evidence="7 8">Cell wall formation. Catalyzes the addition of glutamate to the nucleotide precursor UDP-N-acetylmuramoyl-L-alanine (UMA).</text>
</comment>
<feature type="domain" description="Mur ligase central" evidence="10">
    <location>
        <begin position="114"/>
        <end position="285"/>
    </location>
</feature>
<dbReference type="InterPro" id="IPR004101">
    <property type="entry name" value="Mur_ligase_C"/>
</dbReference>
<dbReference type="Pfam" id="PF02875">
    <property type="entry name" value="Mur_ligase_C"/>
    <property type="match status" value="1"/>
</dbReference>
<dbReference type="EC" id="6.3.2.9" evidence="7 8"/>
<dbReference type="Pfam" id="PF21799">
    <property type="entry name" value="MurD-like_N"/>
    <property type="match status" value="1"/>
</dbReference>
<sequence length="448" mass="47679">MSLIASDQFRIVVGLGKSGMSLVRYLARQGVRFAVVDTRANPPELSTLREQFPQVEVRCGELDVEFLSRASELLISPGLAVATPALQEAAKRGVKLSGDIDLFARAAKAPIVAITGSNAKSTVTTLVGEMAAAAGRKVAVGGNLGTPALDLLSDDVELYVIELSSFQLETTELLNAEVATCLNVSEDHMDRYADLPAYHLAKHRIFRGARQVVVNRDDPLSRPMIADQVPCWSFGLGKPDFKRFGLLEENGEKYLAYQFDALLPVRELKVRGAHNQSNALAALALGHAVGLPMAAMLETLKQFTGLAHRCQWVGERAGVSYYDDSKATNVGAALAAIEGLGADIAGKLVLIAGGDGKGADFSSLRKPVTAHCRAVVLLGRDADKLAAVLDGAVDIIRVDSLQAAVEQAAAIAQSGDAVLLSPACASLDMFKNFEERGRLFAQAVEELN</sequence>
<evidence type="ECO:0000256" key="3">
    <source>
        <dbReference type="ARBA" id="ARBA00022490"/>
    </source>
</evidence>
<dbReference type="GO" id="GO:0005524">
    <property type="term" value="F:ATP binding"/>
    <property type="evidence" value="ECO:0007669"/>
    <property type="project" value="UniProtKB-UniRule"/>
</dbReference>
<dbReference type="InterPro" id="IPR036565">
    <property type="entry name" value="Mur-like_cat_sf"/>
</dbReference>
<evidence type="ECO:0000256" key="5">
    <source>
        <dbReference type="ARBA" id="ARBA00022741"/>
    </source>
</evidence>
<dbReference type="OrthoDB" id="9809796at2"/>
<keyword evidence="12" id="KW-1185">Reference proteome</keyword>
<dbReference type="Proteomes" id="UP000000686">
    <property type="component" value="Chromosome"/>
</dbReference>
<dbReference type="GO" id="GO:0008764">
    <property type="term" value="F:UDP-N-acetylmuramoylalanine-D-glutamate ligase activity"/>
    <property type="evidence" value="ECO:0007669"/>
    <property type="project" value="UniProtKB-UniRule"/>
</dbReference>
<dbReference type="EMBL" id="CP002727">
    <property type="protein sequence ID" value="AEF23529.1"/>
    <property type="molecule type" value="Genomic_DNA"/>
</dbReference>
<dbReference type="RefSeq" id="WP_013792653.1">
    <property type="nucleotide sequence ID" value="NC_015556.1"/>
</dbReference>
<evidence type="ECO:0000256" key="8">
    <source>
        <dbReference type="RuleBase" id="RU003664"/>
    </source>
</evidence>
<dbReference type="GO" id="GO:0009252">
    <property type="term" value="P:peptidoglycan biosynthetic process"/>
    <property type="evidence" value="ECO:0007669"/>
    <property type="project" value="UniProtKB-UniRule"/>
</dbReference>
<evidence type="ECO:0000256" key="2">
    <source>
        <dbReference type="ARBA" id="ARBA00004752"/>
    </source>
</evidence>
<dbReference type="GO" id="GO:0005737">
    <property type="term" value="C:cytoplasm"/>
    <property type="evidence" value="ECO:0007669"/>
    <property type="project" value="UniProtKB-SubCell"/>
</dbReference>
<dbReference type="Gene3D" id="3.90.190.20">
    <property type="entry name" value="Mur ligase, C-terminal domain"/>
    <property type="match status" value="1"/>
</dbReference>
<dbReference type="SUPFAM" id="SSF51984">
    <property type="entry name" value="MurCD N-terminal domain"/>
    <property type="match status" value="1"/>
</dbReference>
<comment type="pathway">
    <text evidence="2 7 8">Cell wall biogenesis; peptidoglycan biosynthesis.</text>
</comment>
<feature type="domain" description="Mur ligase C-terminal" evidence="9">
    <location>
        <begin position="308"/>
        <end position="424"/>
    </location>
</feature>
<dbReference type="GO" id="GO:0051301">
    <property type="term" value="P:cell division"/>
    <property type="evidence" value="ECO:0007669"/>
    <property type="project" value="UniProtKB-KW"/>
</dbReference>
<dbReference type="SUPFAM" id="SSF53623">
    <property type="entry name" value="MurD-like peptide ligases, catalytic domain"/>
    <property type="match status" value="1"/>
</dbReference>
<dbReference type="InterPro" id="IPR013221">
    <property type="entry name" value="Mur_ligase_cen"/>
</dbReference>
<dbReference type="GO" id="GO:0008360">
    <property type="term" value="P:regulation of cell shape"/>
    <property type="evidence" value="ECO:0007669"/>
    <property type="project" value="UniProtKB-KW"/>
</dbReference>
<reference evidence="11 12" key="1">
    <citation type="submission" date="2011-04" db="EMBL/GenBank/DDBJ databases">
        <title>Complete sequence of Pseudomonas fulva 12-X.</title>
        <authorList>
            <consortium name="US DOE Joint Genome Institute"/>
            <person name="Lucas S."/>
            <person name="Han J."/>
            <person name="Lapidus A."/>
            <person name="Cheng J.-F."/>
            <person name="Goodwin L."/>
            <person name="Pitluck S."/>
            <person name="Peters L."/>
            <person name="Mikhailova N."/>
            <person name="Pagani I."/>
            <person name="Davenport K."/>
            <person name="Han C."/>
            <person name="Tapia R."/>
            <person name="Land M."/>
            <person name="Hauser L."/>
            <person name="Kyrpides N."/>
            <person name="Ivanova N."/>
            <person name="Pagani I."/>
            <person name="Lcollab F.I."/>
            <person name="Woyke T."/>
        </authorList>
    </citation>
    <scope>NUCLEOTIDE SEQUENCE [LARGE SCALE GENOMIC DNA]</scope>
    <source>
        <strain evidence="12">12-X</strain>
    </source>
</reference>
<dbReference type="KEGG" id="pfv:Psefu_3567"/>
<keyword evidence="6 7" id="KW-0067">ATP-binding</keyword>
<evidence type="ECO:0000256" key="7">
    <source>
        <dbReference type="HAMAP-Rule" id="MF_00639"/>
    </source>
</evidence>
<keyword evidence="4 7" id="KW-0436">Ligase</keyword>
<dbReference type="eggNOG" id="COG0771">
    <property type="taxonomic scope" value="Bacteria"/>
</dbReference>
<evidence type="ECO:0000259" key="9">
    <source>
        <dbReference type="Pfam" id="PF02875"/>
    </source>
</evidence>
<evidence type="ECO:0000256" key="1">
    <source>
        <dbReference type="ARBA" id="ARBA00004496"/>
    </source>
</evidence>
<dbReference type="PANTHER" id="PTHR43692:SF1">
    <property type="entry name" value="UDP-N-ACETYLMURAMOYLALANINE--D-GLUTAMATE LIGASE"/>
    <property type="match status" value="1"/>
</dbReference>
<evidence type="ECO:0000313" key="12">
    <source>
        <dbReference type="Proteomes" id="UP000000686"/>
    </source>
</evidence>
<dbReference type="Pfam" id="PF08245">
    <property type="entry name" value="Mur_ligase_M"/>
    <property type="match status" value="1"/>
</dbReference>
<comment type="similarity">
    <text evidence="7">Belongs to the MurCDEF family.</text>
</comment>
<dbReference type="NCBIfam" id="TIGR01087">
    <property type="entry name" value="murD"/>
    <property type="match status" value="1"/>
</dbReference>
<dbReference type="Gene3D" id="3.40.50.720">
    <property type="entry name" value="NAD(P)-binding Rossmann-like Domain"/>
    <property type="match status" value="1"/>
</dbReference>
<dbReference type="PANTHER" id="PTHR43692">
    <property type="entry name" value="UDP-N-ACETYLMURAMOYLALANINE--D-GLUTAMATE LIGASE"/>
    <property type="match status" value="1"/>
</dbReference>
<keyword evidence="7 8" id="KW-0133">Cell shape</keyword>
<dbReference type="InterPro" id="IPR036615">
    <property type="entry name" value="Mur_ligase_C_dom_sf"/>
</dbReference>
<dbReference type="Gene3D" id="3.40.1190.10">
    <property type="entry name" value="Mur-like, catalytic domain"/>
    <property type="match status" value="1"/>
</dbReference>
<evidence type="ECO:0000259" key="10">
    <source>
        <dbReference type="Pfam" id="PF08245"/>
    </source>
</evidence>
<protein>
    <recommendedName>
        <fullName evidence="7 8">UDP-N-acetylmuramoylalanine--D-glutamate ligase</fullName>
        <ecNumber evidence="7 8">6.3.2.9</ecNumber>
    </recommendedName>
    <alternativeName>
        <fullName evidence="7">D-glutamic acid-adding enzyme</fullName>
    </alternativeName>
    <alternativeName>
        <fullName evidence="7">UDP-N-acetylmuramoyl-L-alanyl-D-glutamate synthetase</fullName>
    </alternativeName>
</protein>
<accession>F6AE17</accession>
<keyword evidence="7 8" id="KW-0573">Peptidoglycan synthesis</keyword>
<organism evidence="11 12">
    <name type="scientific">Pseudomonas fulva (strain 12-X)</name>
    <dbReference type="NCBI Taxonomy" id="743720"/>
    <lineage>
        <taxon>Bacteria</taxon>
        <taxon>Pseudomonadati</taxon>
        <taxon>Pseudomonadota</taxon>
        <taxon>Gammaproteobacteria</taxon>
        <taxon>Pseudomonadales</taxon>
        <taxon>Pseudomonadaceae</taxon>
        <taxon>Pseudomonas</taxon>
    </lineage>
</organism>
<keyword evidence="7 8" id="KW-0132">Cell division</keyword>
<dbReference type="STRING" id="743720.Psefu_3567"/>
<dbReference type="HAMAP" id="MF_00639">
    <property type="entry name" value="MurD"/>
    <property type="match status" value="1"/>
</dbReference>
<evidence type="ECO:0000256" key="4">
    <source>
        <dbReference type="ARBA" id="ARBA00022598"/>
    </source>
</evidence>
<keyword evidence="7 8" id="KW-0961">Cell wall biogenesis/degradation</keyword>
<dbReference type="InterPro" id="IPR005762">
    <property type="entry name" value="MurD"/>
</dbReference>
<dbReference type="GO" id="GO:0071555">
    <property type="term" value="P:cell wall organization"/>
    <property type="evidence" value="ECO:0007669"/>
    <property type="project" value="UniProtKB-KW"/>
</dbReference>
<gene>
    <name evidence="7" type="primary">murD</name>
    <name evidence="11" type="ordered locus">Psefu_3567</name>
</gene>
<name>F6AE17_PSEF1</name>
<comment type="subcellular location">
    <subcellularLocation>
        <location evidence="1 7 8">Cytoplasm</location>
    </subcellularLocation>
</comment>
<feature type="binding site" evidence="7">
    <location>
        <begin position="116"/>
        <end position="122"/>
    </location>
    <ligand>
        <name>ATP</name>
        <dbReference type="ChEBI" id="CHEBI:30616"/>
    </ligand>
</feature>